<feature type="compositionally biased region" description="Basic and acidic residues" evidence="1">
    <location>
        <begin position="54"/>
        <end position="71"/>
    </location>
</feature>
<evidence type="ECO:0000313" key="4">
    <source>
        <dbReference type="Proteomes" id="UP000780801"/>
    </source>
</evidence>
<dbReference type="Proteomes" id="UP000780801">
    <property type="component" value="Unassembled WGS sequence"/>
</dbReference>
<organism evidence="3 4">
    <name type="scientific">Lunasporangiospora selenospora</name>
    <dbReference type="NCBI Taxonomy" id="979761"/>
    <lineage>
        <taxon>Eukaryota</taxon>
        <taxon>Fungi</taxon>
        <taxon>Fungi incertae sedis</taxon>
        <taxon>Mucoromycota</taxon>
        <taxon>Mortierellomycotina</taxon>
        <taxon>Mortierellomycetes</taxon>
        <taxon>Mortierellales</taxon>
        <taxon>Mortierellaceae</taxon>
        <taxon>Lunasporangiospora</taxon>
    </lineage>
</organism>
<feature type="compositionally biased region" description="Gly residues" evidence="1">
    <location>
        <begin position="267"/>
        <end position="290"/>
    </location>
</feature>
<gene>
    <name evidence="3" type="ORF">BGW38_006755</name>
</gene>
<feature type="domain" description="Hyaluronan/mRNA-binding protein" evidence="2">
    <location>
        <begin position="104"/>
        <end position="191"/>
    </location>
</feature>
<dbReference type="PANTHER" id="PTHR12299">
    <property type="entry name" value="HYALURONIC ACID-BINDING PROTEIN 4"/>
    <property type="match status" value="1"/>
</dbReference>
<feature type="compositionally biased region" description="Basic residues" evidence="1">
    <location>
        <begin position="93"/>
        <end position="104"/>
    </location>
</feature>
<comment type="caution">
    <text evidence="3">The sequence shown here is derived from an EMBL/GenBank/DDBJ whole genome shotgun (WGS) entry which is preliminary data.</text>
</comment>
<feature type="region of interest" description="Disordered" evidence="1">
    <location>
        <begin position="1"/>
        <end position="163"/>
    </location>
</feature>
<dbReference type="PANTHER" id="PTHR12299:SF17">
    <property type="entry name" value="AT19571P-RELATED"/>
    <property type="match status" value="1"/>
</dbReference>
<dbReference type="GO" id="GO:0003723">
    <property type="term" value="F:RNA binding"/>
    <property type="evidence" value="ECO:0007669"/>
    <property type="project" value="InterPro"/>
</dbReference>
<name>A0A9P6FM72_9FUNG</name>
<dbReference type="Gene3D" id="6.10.140.1040">
    <property type="match status" value="1"/>
</dbReference>
<dbReference type="EMBL" id="JAABOA010004357">
    <property type="protein sequence ID" value="KAF9577799.1"/>
    <property type="molecule type" value="Genomic_DNA"/>
</dbReference>
<evidence type="ECO:0000313" key="3">
    <source>
        <dbReference type="EMBL" id="KAF9577799.1"/>
    </source>
</evidence>
<evidence type="ECO:0000256" key="1">
    <source>
        <dbReference type="SAM" id="MobiDB-lite"/>
    </source>
</evidence>
<dbReference type="GO" id="GO:0005634">
    <property type="term" value="C:nucleus"/>
    <property type="evidence" value="ECO:0007669"/>
    <property type="project" value="TreeGrafter"/>
</dbReference>
<dbReference type="SMART" id="SM01233">
    <property type="entry name" value="HABP4_PAI-RBP1"/>
    <property type="match status" value="1"/>
</dbReference>
<dbReference type="GO" id="GO:0005737">
    <property type="term" value="C:cytoplasm"/>
    <property type="evidence" value="ECO:0007669"/>
    <property type="project" value="TreeGrafter"/>
</dbReference>
<sequence>MATTNIFDLLTDDAPDQEIRIPVAKKDATPAKPKPKPASTTTAGSASRQSDSAKGPRRDAPRPNRPRDTDAPRGPQYDRSTRSEGDPAPRAPRGSRKLPHRGGRHGGYDRHSATGIADSEKKEKQGWGEPTTSELEGAKDAELAEEGGTRAGTPEPAEPEPAVKTLDDYLQEKANRALKVSLPNVREANAGADDSKWKGSKVLQIEETEDFIFMGKETVAKVRKSKKETKVLITDIEVRYTEPARDSSPRTAFRGGRGGRGGRDSSRGGGVRGGRGGHGGHGGHGGQGGHRGGHASRGGAHVNVDDTELFPSLGSH</sequence>
<reference evidence="3" key="1">
    <citation type="journal article" date="2020" name="Fungal Divers.">
        <title>Resolving the Mortierellaceae phylogeny through synthesis of multi-gene phylogenetics and phylogenomics.</title>
        <authorList>
            <person name="Vandepol N."/>
            <person name="Liber J."/>
            <person name="Desiro A."/>
            <person name="Na H."/>
            <person name="Kennedy M."/>
            <person name="Barry K."/>
            <person name="Grigoriev I.V."/>
            <person name="Miller A.N."/>
            <person name="O'Donnell K."/>
            <person name="Stajich J.E."/>
            <person name="Bonito G."/>
        </authorList>
    </citation>
    <scope>NUCLEOTIDE SEQUENCE</scope>
    <source>
        <strain evidence="3">KOD1015</strain>
    </source>
</reference>
<dbReference type="AlphaFoldDB" id="A0A9P6FM72"/>
<evidence type="ECO:0000259" key="2">
    <source>
        <dbReference type="SMART" id="SM01233"/>
    </source>
</evidence>
<dbReference type="InterPro" id="IPR039764">
    <property type="entry name" value="HABP4/SERBP1-like"/>
</dbReference>
<feature type="compositionally biased region" description="Basic and acidic residues" evidence="1">
    <location>
        <begin position="106"/>
        <end position="126"/>
    </location>
</feature>
<proteinExistence type="predicted"/>
<keyword evidence="4" id="KW-1185">Reference proteome</keyword>
<feature type="region of interest" description="Disordered" evidence="1">
    <location>
        <begin position="240"/>
        <end position="316"/>
    </location>
</feature>
<dbReference type="InterPro" id="IPR006861">
    <property type="entry name" value="HABP4_PAIRBP1-bd"/>
</dbReference>
<accession>A0A9P6FM72</accession>
<dbReference type="OrthoDB" id="5390558at2759"/>
<protein>
    <recommendedName>
        <fullName evidence="2">Hyaluronan/mRNA-binding protein domain-containing protein</fullName>
    </recommendedName>
</protein>